<dbReference type="SUPFAM" id="SSF52540">
    <property type="entry name" value="P-loop containing nucleoside triphosphate hydrolases"/>
    <property type="match status" value="1"/>
</dbReference>
<dbReference type="Pfam" id="PF00005">
    <property type="entry name" value="ABC_tran"/>
    <property type="match status" value="1"/>
</dbReference>
<dbReference type="PANTHER" id="PTHR42771">
    <property type="entry name" value="IRON(3+)-HYDROXAMATE IMPORT ATP-BINDING PROTEIN FHUC"/>
    <property type="match status" value="1"/>
</dbReference>
<dbReference type="Proteomes" id="UP000188324">
    <property type="component" value="Chromosome"/>
</dbReference>
<gene>
    <name evidence="10" type="ORF">RPIT_10485</name>
</gene>
<dbReference type="GO" id="GO:0016887">
    <property type="term" value="F:ATP hydrolysis activity"/>
    <property type="evidence" value="ECO:0007669"/>
    <property type="project" value="InterPro"/>
</dbReference>
<evidence type="ECO:0000256" key="8">
    <source>
        <dbReference type="ARBA" id="ARBA00023065"/>
    </source>
</evidence>
<dbReference type="RefSeq" id="WP_077342964.1">
    <property type="nucleotide sequence ID" value="NZ_CP019605.1"/>
</dbReference>
<dbReference type="SMART" id="SM00382">
    <property type="entry name" value="AAA"/>
    <property type="match status" value="1"/>
</dbReference>
<dbReference type="InterPro" id="IPR027417">
    <property type="entry name" value="P-loop_NTPase"/>
</dbReference>
<dbReference type="AlphaFoldDB" id="A0A1Q2CGC1"/>
<dbReference type="GO" id="GO:0005524">
    <property type="term" value="F:ATP binding"/>
    <property type="evidence" value="ECO:0007669"/>
    <property type="project" value="UniProtKB-KW"/>
</dbReference>
<keyword evidence="5" id="KW-0547">Nucleotide-binding</keyword>
<keyword evidence="11" id="KW-1185">Reference proteome</keyword>
<evidence type="ECO:0000256" key="3">
    <source>
        <dbReference type="ARBA" id="ARBA00022475"/>
    </source>
</evidence>
<dbReference type="GO" id="GO:0005886">
    <property type="term" value="C:plasma membrane"/>
    <property type="evidence" value="ECO:0007669"/>
    <property type="project" value="UniProtKB-SubCell"/>
</dbReference>
<comment type="subcellular location">
    <subcellularLocation>
        <location evidence="1">Cell membrane</location>
        <topology evidence="1">Peripheral membrane protein</topology>
    </subcellularLocation>
</comment>
<keyword evidence="4" id="KW-0410">Iron transport</keyword>
<dbReference type="CDD" id="cd03214">
    <property type="entry name" value="ABC_Iron-Siderophores_B12_Hemin"/>
    <property type="match status" value="1"/>
</dbReference>
<evidence type="ECO:0000256" key="9">
    <source>
        <dbReference type="ARBA" id="ARBA00023136"/>
    </source>
</evidence>
<evidence type="ECO:0000256" key="1">
    <source>
        <dbReference type="ARBA" id="ARBA00004202"/>
    </source>
</evidence>
<dbReference type="InterPro" id="IPR003439">
    <property type="entry name" value="ABC_transporter-like_ATP-bd"/>
</dbReference>
<keyword evidence="9" id="KW-0472">Membrane</keyword>
<dbReference type="PROSITE" id="PS50893">
    <property type="entry name" value="ABC_TRANSPORTER_2"/>
    <property type="match status" value="1"/>
</dbReference>
<evidence type="ECO:0000256" key="2">
    <source>
        <dbReference type="ARBA" id="ARBA00022448"/>
    </source>
</evidence>
<keyword evidence="3" id="KW-1003">Cell membrane</keyword>
<evidence type="ECO:0000256" key="6">
    <source>
        <dbReference type="ARBA" id="ARBA00022840"/>
    </source>
</evidence>
<name>A0A1Q2CGC1_9ACTN</name>
<dbReference type="Gene3D" id="3.40.50.300">
    <property type="entry name" value="P-loop containing nucleotide triphosphate hydrolases"/>
    <property type="match status" value="1"/>
</dbReference>
<dbReference type="GO" id="GO:0006826">
    <property type="term" value="P:iron ion transport"/>
    <property type="evidence" value="ECO:0007669"/>
    <property type="project" value="UniProtKB-KW"/>
</dbReference>
<reference evidence="10 11" key="1">
    <citation type="journal article" date="2016" name="Int. J. Syst. Evol. Microbiol.">
        <title>Tessaracoccus flavus sp. nov., isolated from the drainage system of a lindane-producing factory.</title>
        <authorList>
            <person name="Kumari R."/>
            <person name="Singh P."/>
            <person name="Schumann P."/>
            <person name="Lal R."/>
        </authorList>
    </citation>
    <scope>NUCLEOTIDE SEQUENCE [LARGE SCALE GENOMIC DNA]</scope>
    <source>
        <strain evidence="10 11">RP1T</strain>
    </source>
</reference>
<keyword evidence="7" id="KW-0408">Iron</keyword>
<dbReference type="STRING" id="1610493.RPIT_10485"/>
<keyword evidence="8" id="KW-0406">Ion transport</keyword>
<dbReference type="OrthoDB" id="5296765at2"/>
<protein>
    <submittedName>
        <fullName evidence="10">Iron ABC transporter ATP-binding protein</fullName>
    </submittedName>
</protein>
<evidence type="ECO:0000256" key="5">
    <source>
        <dbReference type="ARBA" id="ARBA00022741"/>
    </source>
</evidence>
<evidence type="ECO:0000313" key="11">
    <source>
        <dbReference type="Proteomes" id="UP000188324"/>
    </source>
</evidence>
<organism evidence="10 11">
    <name type="scientific">Tessaracoccus flavus</name>
    <dbReference type="NCBI Taxonomy" id="1610493"/>
    <lineage>
        <taxon>Bacteria</taxon>
        <taxon>Bacillati</taxon>
        <taxon>Actinomycetota</taxon>
        <taxon>Actinomycetes</taxon>
        <taxon>Propionibacteriales</taxon>
        <taxon>Propionibacteriaceae</taxon>
        <taxon>Tessaracoccus</taxon>
    </lineage>
</organism>
<keyword evidence="2" id="KW-0813">Transport</keyword>
<dbReference type="PANTHER" id="PTHR42771:SF3">
    <property type="entry name" value="PETROBACTIN IMPORT ATP-BINDING PROTEIN YCLP"/>
    <property type="match status" value="1"/>
</dbReference>
<sequence length="291" mass="31662">MIEVKEVTKAYGKSVVVDNVSLNLRSGGLTAIVGANGAGKSTLLSMIARLLPIDAGAIQVADYDVTTGDSRELARKLAILRQTNELQSRLTVADLVAFGRYPHSGGRLTAEDREKVDEAIGWMDLTALRDRFLDEMSGGQRQRAFVAMVLAQDTEYMLLDEPLNNLDVSHAHAMLRTLRRAADELGKTVVIVVHDINYASCWADQIVAMKDGRIRKVGSPREIVQRELLREVFDLDIEVAEFAGHPIAHFYLPVPVCSNCNGASCGTCCLDGARESSGPIPVSLSAGAQRR</sequence>
<proteinExistence type="predicted"/>
<evidence type="ECO:0000313" key="10">
    <source>
        <dbReference type="EMBL" id="AQP45169.1"/>
    </source>
</evidence>
<dbReference type="FunFam" id="3.40.50.300:FF:000134">
    <property type="entry name" value="Iron-enterobactin ABC transporter ATP-binding protein"/>
    <property type="match status" value="1"/>
</dbReference>
<accession>A0A1Q2CGC1</accession>
<dbReference type="InterPro" id="IPR051535">
    <property type="entry name" value="Siderophore_ABC-ATPase"/>
</dbReference>
<dbReference type="InterPro" id="IPR017871">
    <property type="entry name" value="ABC_transporter-like_CS"/>
</dbReference>
<evidence type="ECO:0000256" key="4">
    <source>
        <dbReference type="ARBA" id="ARBA00022496"/>
    </source>
</evidence>
<evidence type="ECO:0000256" key="7">
    <source>
        <dbReference type="ARBA" id="ARBA00023004"/>
    </source>
</evidence>
<dbReference type="KEGG" id="tfl:RPIT_10485"/>
<dbReference type="EMBL" id="CP019605">
    <property type="protein sequence ID" value="AQP45169.1"/>
    <property type="molecule type" value="Genomic_DNA"/>
</dbReference>
<dbReference type="InterPro" id="IPR003593">
    <property type="entry name" value="AAA+_ATPase"/>
</dbReference>
<dbReference type="PROSITE" id="PS00211">
    <property type="entry name" value="ABC_TRANSPORTER_1"/>
    <property type="match status" value="1"/>
</dbReference>
<keyword evidence="6 10" id="KW-0067">ATP-binding</keyword>